<keyword evidence="5" id="KW-0521">NADP</keyword>
<evidence type="ECO:0000256" key="4">
    <source>
        <dbReference type="ARBA" id="ARBA00022827"/>
    </source>
</evidence>
<keyword evidence="4" id="KW-0274">FAD</keyword>
<dbReference type="InterPro" id="IPR001227">
    <property type="entry name" value="Ac_transferase_dom_sf"/>
</dbReference>
<dbReference type="OrthoDB" id="329835at2759"/>
<protein>
    <recommendedName>
        <fullName evidence="8">Polyketide synthase dehydratase domain-containing protein</fullName>
    </recommendedName>
</protein>
<evidence type="ECO:0000256" key="7">
    <source>
        <dbReference type="ARBA" id="ARBA00023033"/>
    </source>
</evidence>
<name>A0A814ZCG7_9BILA</name>
<evidence type="ECO:0000313" key="9">
    <source>
        <dbReference type="EMBL" id="CAF1241753.1"/>
    </source>
</evidence>
<evidence type="ECO:0000313" key="11">
    <source>
        <dbReference type="Proteomes" id="UP000663832"/>
    </source>
</evidence>
<dbReference type="Proteomes" id="UP000663877">
    <property type="component" value="Unassembled WGS sequence"/>
</dbReference>
<dbReference type="PANTHER" id="PTHR43098:SF3">
    <property type="entry name" value="L-ORNITHINE N(5)-MONOOXYGENASE-RELATED"/>
    <property type="match status" value="1"/>
</dbReference>
<gene>
    <name evidence="9" type="ORF">BJG266_LOCUS29093</name>
    <name evidence="10" type="ORF">QVE165_LOCUS45369</name>
</gene>
<keyword evidence="3" id="KW-0285">Flavoprotein</keyword>
<evidence type="ECO:0000256" key="6">
    <source>
        <dbReference type="ARBA" id="ARBA00023002"/>
    </source>
</evidence>
<dbReference type="SUPFAM" id="SSF51905">
    <property type="entry name" value="FAD/NAD(P)-binding domain"/>
    <property type="match status" value="1"/>
</dbReference>
<dbReference type="Gene3D" id="3.10.129.10">
    <property type="entry name" value="Hotdog Thioesterase"/>
    <property type="match status" value="1"/>
</dbReference>
<sequence>MTSIQRHDAPTVFLELSPHPVLATSIRECYESANSQPLILPTLKRKENEQITLLTSLAQLTTSPYVWEQYFHTRDIIPIVDNEQLFDDFPLYAFDLSSCWYESKNSVMTRLANRIPIHPLLGVRQLTGQTSATWKSLININLPQYAYLIDHKIEDTILFPAAAAYLEPVTAAYHQLFLSSDNKQSSIALKQIKFVKALGLSEHELTEVFTQIVVTVRGWFVYSRPWTSASSDCMRSSGMVRIDVLDSFTDPETLYQYSLREFTLHAHSHIEMDSVQQKLTTLLFTCPTYNTWSTTIPTSIYRVSVFYLRTLASTHTLKMVYVSQRTLNYCIPSNNGSLDPKEKERWKANYAHVRHDMMQTTGALLVDDTRNYPALSVTPKESDEVYESAWKKGGNAFTLPFTDLHINKEANETVSNFIKSKIRATVNDPTTTRLLLPYNYLFGIRRPCSGTDYYETFNRDNITLVDLRYRSIDEIQTIGVRVGNKTYKVDDIVLALGFDVCTGALLSIDIYGRSGKTLRGKWKKGWRTYLGLMIADCPNLFTISGPGAPSDLANMAPYIGQHVKWITKCLEYLRTHDINIIEPSLEEENTWVKHVNDVVEHPSQSTTGQIFLENHESLYLM</sequence>
<dbReference type="PANTHER" id="PTHR43098">
    <property type="entry name" value="L-ORNITHINE N(5)-MONOOXYGENASE-RELATED"/>
    <property type="match status" value="1"/>
</dbReference>
<comment type="caution">
    <text evidence="9">The sequence shown here is derived from an EMBL/GenBank/DDBJ whole genome shotgun (WGS) entry which is preliminary data.</text>
</comment>
<reference evidence="9" key="1">
    <citation type="submission" date="2021-02" db="EMBL/GenBank/DDBJ databases">
        <authorList>
            <person name="Nowell W R."/>
        </authorList>
    </citation>
    <scope>NUCLEOTIDE SEQUENCE</scope>
</reference>
<proteinExistence type="inferred from homology"/>
<keyword evidence="11" id="KW-1185">Reference proteome</keyword>
<comment type="similarity">
    <text evidence="2">Belongs to the FAD-binding monooxygenase family.</text>
</comment>
<evidence type="ECO:0000256" key="2">
    <source>
        <dbReference type="ARBA" id="ARBA00010139"/>
    </source>
</evidence>
<feature type="domain" description="Polyketide synthase dehydratase" evidence="8">
    <location>
        <begin position="118"/>
        <end position="213"/>
    </location>
</feature>
<evidence type="ECO:0000259" key="8">
    <source>
        <dbReference type="Pfam" id="PF21089"/>
    </source>
</evidence>
<dbReference type="EMBL" id="CAJNOM010000636">
    <property type="protein sequence ID" value="CAF1529062.1"/>
    <property type="molecule type" value="Genomic_DNA"/>
</dbReference>
<organism evidence="9 12">
    <name type="scientific">Adineta steineri</name>
    <dbReference type="NCBI Taxonomy" id="433720"/>
    <lineage>
        <taxon>Eukaryota</taxon>
        <taxon>Metazoa</taxon>
        <taxon>Spiralia</taxon>
        <taxon>Gnathifera</taxon>
        <taxon>Rotifera</taxon>
        <taxon>Eurotatoria</taxon>
        <taxon>Bdelloidea</taxon>
        <taxon>Adinetida</taxon>
        <taxon>Adinetidae</taxon>
        <taxon>Adineta</taxon>
    </lineage>
</organism>
<dbReference type="Gene3D" id="3.30.70.3290">
    <property type="match status" value="1"/>
</dbReference>
<evidence type="ECO:0000313" key="10">
    <source>
        <dbReference type="EMBL" id="CAF1529062.1"/>
    </source>
</evidence>
<dbReference type="AlphaFoldDB" id="A0A814ZCG7"/>
<keyword evidence="6" id="KW-0560">Oxidoreductase</keyword>
<evidence type="ECO:0000313" key="12">
    <source>
        <dbReference type="Proteomes" id="UP000663877"/>
    </source>
</evidence>
<dbReference type="InterPro" id="IPR036188">
    <property type="entry name" value="FAD/NAD-bd_sf"/>
</dbReference>
<dbReference type="InterPro" id="IPR050775">
    <property type="entry name" value="FAD-binding_Monooxygenases"/>
</dbReference>
<dbReference type="EMBL" id="CAJNOI010000321">
    <property type="protein sequence ID" value="CAF1241753.1"/>
    <property type="molecule type" value="Genomic_DNA"/>
</dbReference>
<dbReference type="Pfam" id="PF21089">
    <property type="entry name" value="PKS_DH_N"/>
    <property type="match status" value="1"/>
</dbReference>
<comment type="cofactor">
    <cofactor evidence="1">
        <name>FAD</name>
        <dbReference type="ChEBI" id="CHEBI:57692"/>
    </cofactor>
</comment>
<dbReference type="Gene3D" id="3.50.50.60">
    <property type="entry name" value="FAD/NAD(P)-binding domain"/>
    <property type="match status" value="1"/>
</dbReference>
<evidence type="ECO:0000256" key="3">
    <source>
        <dbReference type="ARBA" id="ARBA00022630"/>
    </source>
</evidence>
<dbReference type="GO" id="GO:0004497">
    <property type="term" value="F:monooxygenase activity"/>
    <property type="evidence" value="ECO:0007669"/>
    <property type="project" value="UniProtKB-KW"/>
</dbReference>
<dbReference type="InterPro" id="IPR049552">
    <property type="entry name" value="PKS_DH_N"/>
</dbReference>
<accession>A0A814ZCG7</accession>
<keyword evidence="7" id="KW-0503">Monooxygenase</keyword>
<dbReference type="GO" id="GO:0016740">
    <property type="term" value="F:transferase activity"/>
    <property type="evidence" value="ECO:0007669"/>
    <property type="project" value="InterPro"/>
</dbReference>
<evidence type="ECO:0000256" key="1">
    <source>
        <dbReference type="ARBA" id="ARBA00001974"/>
    </source>
</evidence>
<dbReference type="Gene3D" id="3.40.366.10">
    <property type="entry name" value="Malonyl-Coenzyme A Acyl Carrier Protein, domain 2"/>
    <property type="match status" value="1"/>
</dbReference>
<dbReference type="Proteomes" id="UP000663832">
    <property type="component" value="Unassembled WGS sequence"/>
</dbReference>
<evidence type="ECO:0000256" key="5">
    <source>
        <dbReference type="ARBA" id="ARBA00022857"/>
    </source>
</evidence>